<proteinExistence type="predicted"/>
<keyword evidence="2" id="KW-0812">Transmembrane</keyword>
<feature type="compositionally biased region" description="Pro residues" evidence="1">
    <location>
        <begin position="90"/>
        <end position="111"/>
    </location>
</feature>
<evidence type="ECO:0000256" key="1">
    <source>
        <dbReference type="SAM" id="MobiDB-lite"/>
    </source>
</evidence>
<evidence type="ECO:0000313" key="4">
    <source>
        <dbReference type="Proteomes" id="UP001431449"/>
    </source>
</evidence>
<organism evidence="3 4">
    <name type="scientific">Pseudomarimonas salicorniae</name>
    <dbReference type="NCBI Taxonomy" id="2933270"/>
    <lineage>
        <taxon>Bacteria</taxon>
        <taxon>Pseudomonadati</taxon>
        <taxon>Pseudomonadota</taxon>
        <taxon>Gammaproteobacteria</taxon>
        <taxon>Lysobacterales</taxon>
        <taxon>Lysobacteraceae</taxon>
        <taxon>Pseudomarimonas</taxon>
    </lineage>
</organism>
<keyword evidence="2" id="KW-0472">Membrane</keyword>
<name>A0ABT0GKK6_9GAMM</name>
<accession>A0ABT0GKK6</accession>
<dbReference type="RefSeq" id="WP_248210813.1">
    <property type="nucleotide sequence ID" value="NZ_JALNMH010000013.1"/>
</dbReference>
<evidence type="ECO:0000313" key="3">
    <source>
        <dbReference type="EMBL" id="MCK7595066.1"/>
    </source>
</evidence>
<evidence type="ECO:0000256" key="2">
    <source>
        <dbReference type="SAM" id="Phobius"/>
    </source>
</evidence>
<reference evidence="3" key="1">
    <citation type="submission" date="2022-04" db="EMBL/GenBank/DDBJ databases">
        <title>Lysobacter sp. CAU 1642 isolated from sea sand.</title>
        <authorList>
            <person name="Kim W."/>
        </authorList>
    </citation>
    <scope>NUCLEOTIDE SEQUENCE</scope>
    <source>
        <strain evidence="3">CAU 1642</strain>
    </source>
</reference>
<dbReference type="EMBL" id="JALNMH010000013">
    <property type="protein sequence ID" value="MCK7595066.1"/>
    <property type="molecule type" value="Genomic_DNA"/>
</dbReference>
<keyword evidence="2" id="KW-1133">Transmembrane helix</keyword>
<dbReference type="Proteomes" id="UP001431449">
    <property type="component" value="Unassembled WGS sequence"/>
</dbReference>
<sequence>MNPLRTVHEAITLPFKAIGVIALCFVINLMTSPGVWWVQWVVLGMGIAVISAWWRAAKLAGFAALLAGLAALLWTRRQPVAPGGSANVSPPAPPPAPSPKPAAEPVAPPER</sequence>
<comment type="caution">
    <text evidence="3">The sequence shown here is derived from an EMBL/GenBank/DDBJ whole genome shotgun (WGS) entry which is preliminary data.</text>
</comment>
<feature type="transmembrane region" description="Helical" evidence="2">
    <location>
        <begin position="59"/>
        <end position="75"/>
    </location>
</feature>
<keyword evidence="4" id="KW-1185">Reference proteome</keyword>
<gene>
    <name evidence="3" type="ORF">M0G41_15455</name>
</gene>
<protein>
    <submittedName>
        <fullName evidence="3">2TM domain-containing protein</fullName>
    </submittedName>
</protein>
<feature type="region of interest" description="Disordered" evidence="1">
    <location>
        <begin position="81"/>
        <end position="111"/>
    </location>
</feature>